<dbReference type="Proteomes" id="UP000279259">
    <property type="component" value="Unassembled WGS sequence"/>
</dbReference>
<dbReference type="EMBL" id="RSCD01000021">
    <property type="protein sequence ID" value="RSH85153.1"/>
    <property type="molecule type" value="Genomic_DNA"/>
</dbReference>
<comment type="caution">
    <text evidence="3">The sequence shown here is derived from an EMBL/GenBank/DDBJ whole genome shotgun (WGS) entry which is preliminary data.</text>
</comment>
<dbReference type="AlphaFoldDB" id="A0A427Y2A2"/>
<evidence type="ECO:0000256" key="1">
    <source>
        <dbReference type="SAM" id="MobiDB-lite"/>
    </source>
</evidence>
<proteinExistence type="predicted"/>
<organism evidence="3 4">
    <name type="scientific">Saitozyma podzolica</name>
    <dbReference type="NCBI Taxonomy" id="1890683"/>
    <lineage>
        <taxon>Eukaryota</taxon>
        <taxon>Fungi</taxon>
        <taxon>Dikarya</taxon>
        <taxon>Basidiomycota</taxon>
        <taxon>Agaricomycotina</taxon>
        <taxon>Tremellomycetes</taxon>
        <taxon>Tremellales</taxon>
        <taxon>Trimorphomycetaceae</taxon>
        <taxon>Saitozyma</taxon>
    </lineage>
</organism>
<evidence type="ECO:0000313" key="4">
    <source>
        <dbReference type="Proteomes" id="UP000279259"/>
    </source>
</evidence>
<evidence type="ECO:0000313" key="3">
    <source>
        <dbReference type="EMBL" id="RSH85153.1"/>
    </source>
</evidence>
<keyword evidence="2" id="KW-0472">Membrane</keyword>
<keyword evidence="2" id="KW-1133">Transmembrane helix</keyword>
<feature type="transmembrane region" description="Helical" evidence="2">
    <location>
        <begin position="40"/>
        <end position="63"/>
    </location>
</feature>
<dbReference type="PANTHER" id="PTHR28008:SF1">
    <property type="entry name" value="DOMAIN PROTEIN, PUTATIVE (AFU_ORTHOLOGUE AFUA_3G10980)-RELATED"/>
    <property type="match status" value="1"/>
</dbReference>
<dbReference type="PANTHER" id="PTHR28008">
    <property type="entry name" value="DOMAIN PROTEIN, PUTATIVE (AFU_ORTHOLOGUE AFUA_3G10980)-RELATED"/>
    <property type="match status" value="1"/>
</dbReference>
<feature type="transmembrane region" description="Helical" evidence="2">
    <location>
        <begin position="69"/>
        <end position="86"/>
    </location>
</feature>
<feature type="transmembrane region" description="Helical" evidence="2">
    <location>
        <begin position="98"/>
        <end position="118"/>
    </location>
</feature>
<gene>
    <name evidence="3" type="ORF">EHS25_004960</name>
</gene>
<reference evidence="3 4" key="1">
    <citation type="submission" date="2018-11" db="EMBL/GenBank/DDBJ databases">
        <title>Genome sequence of Saitozyma podzolica DSM 27192.</title>
        <authorList>
            <person name="Aliyu H."/>
            <person name="Gorte O."/>
            <person name="Ochsenreither K."/>
        </authorList>
    </citation>
    <scope>NUCLEOTIDE SEQUENCE [LARGE SCALE GENOMIC DNA]</scope>
    <source>
        <strain evidence="3 4">DSM 27192</strain>
    </source>
</reference>
<sequence>MPLPSYPHPHAALQQAYHRLSNVFLHSYPVRDLPLNIRPAVIFATAAWLILLGILGMAPFPTLPINDKAMHFFGLGFATFLLYFIIEVPEGPARRVWYIRRAPLILTLVLAFFVGGIISEFVQGSLPVCASPSHQAVSLTPHDQWKEFEFGDIVANLLGCTVFLYLAHMLHQRHRRRTEISTLYEPLSSSTYRDAQGREHAFGDTSSPTRGDGGVGAGGGGANRSLRGYSARGRQGSNVWDDADSDAGRPSGEDTYSGRTGGAVFGIGEGADGSGRAGNLV</sequence>
<evidence type="ECO:0008006" key="5">
    <source>
        <dbReference type="Google" id="ProtNLM"/>
    </source>
</evidence>
<feature type="compositionally biased region" description="Gly residues" evidence="1">
    <location>
        <begin position="259"/>
        <end position="281"/>
    </location>
</feature>
<feature type="compositionally biased region" description="Gly residues" evidence="1">
    <location>
        <begin position="211"/>
        <end position="222"/>
    </location>
</feature>
<evidence type="ECO:0000256" key="2">
    <source>
        <dbReference type="SAM" id="Phobius"/>
    </source>
</evidence>
<feature type="transmembrane region" description="Helical" evidence="2">
    <location>
        <begin position="153"/>
        <end position="170"/>
    </location>
</feature>
<keyword evidence="4" id="KW-1185">Reference proteome</keyword>
<feature type="region of interest" description="Disordered" evidence="1">
    <location>
        <begin position="194"/>
        <end position="281"/>
    </location>
</feature>
<keyword evidence="2" id="KW-0812">Transmembrane</keyword>
<accession>A0A427Y2A2</accession>
<dbReference type="OrthoDB" id="63581at2759"/>
<name>A0A427Y2A2_9TREE</name>
<protein>
    <recommendedName>
        <fullName evidence="5">VanZ-like domain-containing protein</fullName>
    </recommendedName>
</protein>